<organism evidence="3 4">
    <name type="scientific">Sorangium cellulosum</name>
    <name type="common">Polyangium cellulosum</name>
    <dbReference type="NCBI Taxonomy" id="56"/>
    <lineage>
        <taxon>Bacteria</taxon>
        <taxon>Pseudomonadati</taxon>
        <taxon>Myxococcota</taxon>
        <taxon>Polyangia</taxon>
        <taxon>Polyangiales</taxon>
        <taxon>Polyangiaceae</taxon>
        <taxon>Sorangium</taxon>
    </lineage>
</organism>
<feature type="domain" description="Rhodanese" evidence="2">
    <location>
        <begin position="263"/>
        <end position="353"/>
    </location>
</feature>
<keyword evidence="1" id="KW-0479">Metal-binding</keyword>
<dbReference type="CDD" id="cd00158">
    <property type="entry name" value="RHOD"/>
    <property type="match status" value="2"/>
</dbReference>
<reference evidence="3 4" key="1">
    <citation type="submission" date="2014-02" db="EMBL/GenBank/DDBJ databases">
        <title>The small core and large imbalanced accessory genome model reveals a collaborative survival strategy of Sorangium cellulosum strains in nature.</title>
        <authorList>
            <person name="Han K."/>
            <person name="Peng R."/>
            <person name="Blom J."/>
            <person name="Li Y.-Z."/>
        </authorList>
    </citation>
    <scope>NUCLEOTIDE SEQUENCE [LARGE SCALE GENOMIC DNA]</scope>
    <source>
        <strain evidence="3 4">So0157-25</strain>
    </source>
</reference>
<dbReference type="SMART" id="SM00849">
    <property type="entry name" value="Lactamase_B"/>
    <property type="match status" value="1"/>
</dbReference>
<accession>A0A150PUC7</accession>
<dbReference type="GO" id="GO:0050313">
    <property type="term" value="F:sulfur dioxygenase activity"/>
    <property type="evidence" value="ECO:0007669"/>
    <property type="project" value="InterPro"/>
</dbReference>
<dbReference type="InterPro" id="IPR051682">
    <property type="entry name" value="Mito_Persulfide_Diox"/>
</dbReference>
<gene>
    <name evidence="3" type="ORF">BE08_02715</name>
</gene>
<comment type="caution">
    <text evidence="3">The sequence shown here is derived from an EMBL/GenBank/DDBJ whole genome shotgun (WGS) entry which is preliminary data.</text>
</comment>
<evidence type="ECO:0000259" key="2">
    <source>
        <dbReference type="PROSITE" id="PS50206"/>
    </source>
</evidence>
<feature type="domain" description="Rhodanese" evidence="2">
    <location>
        <begin position="365"/>
        <end position="458"/>
    </location>
</feature>
<dbReference type="GO" id="GO:0070813">
    <property type="term" value="P:hydrogen sulfide metabolic process"/>
    <property type="evidence" value="ECO:0007669"/>
    <property type="project" value="TreeGrafter"/>
</dbReference>
<dbReference type="SUPFAM" id="SSF56281">
    <property type="entry name" value="Metallo-hydrolase/oxidoreductase"/>
    <property type="match status" value="1"/>
</dbReference>
<evidence type="ECO:0000256" key="1">
    <source>
        <dbReference type="ARBA" id="ARBA00022723"/>
    </source>
</evidence>
<dbReference type="Pfam" id="PF00581">
    <property type="entry name" value="Rhodanese"/>
    <property type="match status" value="2"/>
</dbReference>
<dbReference type="GO" id="GO:0006749">
    <property type="term" value="P:glutathione metabolic process"/>
    <property type="evidence" value="ECO:0007669"/>
    <property type="project" value="InterPro"/>
</dbReference>
<dbReference type="InterPro" id="IPR036873">
    <property type="entry name" value="Rhodanese-like_dom_sf"/>
</dbReference>
<dbReference type="Gene3D" id="3.40.250.10">
    <property type="entry name" value="Rhodanese-like domain"/>
    <property type="match status" value="2"/>
</dbReference>
<dbReference type="Gene3D" id="3.60.15.10">
    <property type="entry name" value="Ribonuclease Z/Hydroxyacylglutathione hydrolase-like"/>
    <property type="match status" value="1"/>
</dbReference>
<sequence length="474" mass="51391">MHLQRMKTPGIAHIAYLLGNKGEAIVVDPRRDIDEVLAAARERDLAIRFILETRRQEDFVIGSAALAKATGAKIVSGDHPLFGHSDIRMRDGEELDLIGLRIRALHTPGHTPESACYAVFLPDAPGRAWGVFTGDTLFIGETGRTDLPDREKTSDNARLLHASVHEKLLPLGDQTLLWPAHGSGSVCGGNIAERDDSTLGLERAYNPVFVKSVDDFARAKVAERIPRPPYFSLMEELNLEGGKPLAVKPGEVSFLPPKKFASDSRQGLVLDARDPEAFASGHLPGSLNLWLAGLPVFGGWVAGATTQVYLIVARAADVEAAVLHLARVGVDHVAGVLAGGFDAWRDAGLPIERTGATTPREIHDAGEAVAVLDVRDDQEFEAEGHIEGARHMYVGYLDEHFEKIQPPLPRHGRIALVCSVGHRAGLATSILRRRGFTDVANVLGGMTAWEELGLPRKKGPERTVTTMDIEGARR</sequence>
<dbReference type="AlphaFoldDB" id="A0A150PUC7"/>
<dbReference type="PROSITE" id="PS50206">
    <property type="entry name" value="RHODANESE_3"/>
    <property type="match status" value="2"/>
</dbReference>
<dbReference type="SUPFAM" id="SSF52821">
    <property type="entry name" value="Rhodanese/Cell cycle control phosphatase"/>
    <property type="match status" value="2"/>
</dbReference>
<dbReference type="InterPro" id="IPR001763">
    <property type="entry name" value="Rhodanese-like_dom"/>
</dbReference>
<name>A0A150PUC7_SORCE</name>
<proteinExistence type="predicted"/>
<protein>
    <recommendedName>
        <fullName evidence="2">Rhodanese domain-containing protein</fullName>
    </recommendedName>
</protein>
<dbReference type="InterPro" id="IPR036866">
    <property type="entry name" value="RibonucZ/Hydroxyglut_hydro"/>
</dbReference>
<dbReference type="Pfam" id="PF00753">
    <property type="entry name" value="Lactamase_B"/>
    <property type="match status" value="1"/>
</dbReference>
<evidence type="ECO:0000313" key="3">
    <source>
        <dbReference type="EMBL" id="KYF59282.1"/>
    </source>
</evidence>
<dbReference type="EMBL" id="JELY01000464">
    <property type="protein sequence ID" value="KYF59282.1"/>
    <property type="molecule type" value="Genomic_DNA"/>
</dbReference>
<dbReference type="PANTHER" id="PTHR43084:SF1">
    <property type="entry name" value="PERSULFIDE DIOXYGENASE ETHE1, MITOCHONDRIAL"/>
    <property type="match status" value="1"/>
</dbReference>
<dbReference type="InterPro" id="IPR044528">
    <property type="entry name" value="POD-like_MBL-fold"/>
</dbReference>
<dbReference type="Proteomes" id="UP000075420">
    <property type="component" value="Unassembled WGS sequence"/>
</dbReference>
<dbReference type="GO" id="GO:0046872">
    <property type="term" value="F:metal ion binding"/>
    <property type="evidence" value="ECO:0007669"/>
    <property type="project" value="UniProtKB-KW"/>
</dbReference>
<dbReference type="CDD" id="cd07724">
    <property type="entry name" value="POD-like_MBL-fold"/>
    <property type="match status" value="1"/>
</dbReference>
<dbReference type="InterPro" id="IPR001279">
    <property type="entry name" value="Metallo-B-lactamas"/>
</dbReference>
<dbReference type="PANTHER" id="PTHR43084">
    <property type="entry name" value="PERSULFIDE DIOXYGENASE ETHE1"/>
    <property type="match status" value="1"/>
</dbReference>
<evidence type="ECO:0000313" key="4">
    <source>
        <dbReference type="Proteomes" id="UP000075420"/>
    </source>
</evidence>
<dbReference type="SMART" id="SM00450">
    <property type="entry name" value="RHOD"/>
    <property type="match status" value="2"/>
</dbReference>